<name>A0A6J7X458_9CAUD</name>
<sequence>MLSLFQLWKRLRRHTKDRLWRLRLKLAYHLVGDKSFAANVDIVGTIHLPRMIFGAPMVRDISVFETEAIRKKESSDGQ</sequence>
<protein>
    <submittedName>
        <fullName evidence="1">Uncharacterized protein</fullName>
    </submittedName>
</protein>
<organism evidence="1">
    <name type="scientific">uncultured Caudovirales phage</name>
    <dbReference type="NCBI Taxonomy" id="2100421"/>
    <lineage>
        <taxon>Viruses</taxon>
        <taxon>Duplodnaviria</taxon>
        <taxon>Heunggongvirae</taxon>
        <taxon>Uroviricota</taxon>
        <taxon>Caudoviricetes</taxon>
        <taxon>Peduoviridae</taxon>
        <taxon>Maltschvirus</taxon>
        <taxon>Maltschvirus maltsch</taxon>
    </lineage>
</organism>
<dbReference type="EMBL" id="LR798344">
    <property type="protein sequence ID" value="CAB5225590.1"/>
    <property type="molecule type" value="Genomic_DNA"/>
</dbReference>
<evidence type="ECO:0000313" key="1">
    <source>
        <dbReference type="EMBL" id="CAB5225590.1"/>
    </source>
</evidence>
<gene>
    <name evidence="1" type="ORF">UFOVP749_42</name>
</gene>
<reference evidence="1" key="1">
    <citation type="submission" date="2020-05" db="EMBL/GenBank/DDBJ databases">
        <authorList>
            <person name="Chiriac C."/>
            <person name="Salcher M."/>
            <person name="Ghai R."/>
            <person name="Kavagutti S V."/>
        </authorList>
    </citation>
    <scope>NUCLEOTIDE SEQUENCE</scope>
</reference>
<proteinExistence type="predicted"/>
<accession>A0A6J7X458</accession>